<dbReference type="PANTHER" id="PTHR42878:SF7">
    <property type="entry name" value="SENSOR HISTIDINE KINASE GLRK"/>
    <property type="match status" value="1"/>
</dbReference>
<feature type="coiled-coil region" evidence="12">
    <location>
        <begin position="26"/>
        <end position="70"/>
    </location>
</feature>
<dbReference type="EMBL" id="FWZU01000007">
    <property type="protein sequence ID" value="SMF41921.1"/>
    <property type="molecule type" value="Genomic_DNA"/>
</dbReference>
<evidence type="ECO:0000256" key="7">
    <source>
        <dbReference type="ARBA" id="ARBA00022777"/>
    </source>
</evidence>
<name>A0A1X7EXK0_9BACT</name>
<keyword evidence="10" id="KW-0902">Two-component regulatory system</keyword>
<dbReference type="RefSeq" id="WP_085104510.1">
    <property type="nucleotide sequence ID" value="NZ_FWZU01000007.1"/>
</dbReference>
<dbReference type="SMART" id="SM00091">
    <property type="entry name" value="PAS"/>
    <property type="match status" value="1"/>
</dbReference>
<keyword evidence="4" id="KW-0808">Transferase</keyword>
<dbReference type="InterPro" id="IPR036890">
    <property type="entry name" value="HATPase_C_sf"/>
</dbReference>
<dbReference type="Pfam" id="PF02518">
    <property type="entry name" value="HATPase_c"/>
    <property type="match status" value="1"/>
</dbReference>
<dbReference type="InterPro" id="IPR050351">
    <property type="entry name" value="BphY/WalK/GraS-like"/>
</dbReference>
<dbReference type="SUPFAM" id="SSF47384">
    <property type="entry name" value="Homodimeric domain of signal transducing histidine kinase"/>
    <property type="match status" value="1"/>
</dbReference>
<keyword evidence="9" id="KW-1133">Transmembrane helix</keyword>
<evidence type="ECO:0000256" key="10">
    <source>
        <dbReference type="ARBA" id="ARBA00023012"/>
    </source>
</evidence>
<dbReference type="InterPro" id="IPR035965">
    <property type="entry name" value="PAS-like_dom_sf"/>
</dbReference>
<dbReference type="SMART" id="SM00086">
    <property type="entry name" value="PAC"/>
    <property type="match status" value="1"/>
</dbReference>
<dbReference type="InterPro" id="IPR001610">
    <property type="entry name" value="PAC"/>
</dbReference>
<evidence type="ECO:0000259" key="15">
    <source>
        <dbReference type="PROSITE" id="PS50113"/>
    </source>
</evidence>
<dbReference type="CDD" id="cd00130">
    <property type="entry name" value="PAS"/>
    <property type="match status" value="1"/>
</dbReference>
<evidence type="ECO:0000313" key="17">
    <source>
        <dbReference type="Proteomes" id="UP000192906"/>
    </source>
</evidence>
<reference evidence="17" key="1">
    <citation type="submission" date="2017-04" db="EMBL/GenBank/DDBJ databases">
        <authorList>
            <person name="Varghese N."/>
            <person name="Submissions S."/>
        </authorList>
    </citation>
    <scope>NUCLEOTIDE SEQUENCE [LARGE SCALE GENOMIC DNA]</scope>
    <source>
        <strain evidence="17">K3S</strain>
    </source>
</reference>
<feature type="domain" description="Histidine kinase" evidence="13">
    <location>
        <begin position="191"/>
        <end position="405"/>
    </location>
</feature>
<dbReference type="SUPFAM" id="SSF55785">
    <property type="entry name" value="PYP-like sensor domain (PAS domain)"/>
    <property type="match status" value="1"/>
</dbReference>
<dbReference type="EC" id="2.7.13.3" evidence="3"/>
<dbReference type="Gene3D" id="3.30.565.10">
    <property type="entry name" value="Histidine kinase-like ATPase, C-terminal domain"/>
    <property type="match status" value="1"/>
</dbReference>
<dbReference type="NCBIfam" id="TIGR00229">
    <property type="entry name" value="sensory_box"/>
    <property type="match status" value="1"/>
</dbReference>
<comment type="catalytic activity">
    <reaction evidence="1">
        <text>ATP + protein L-histidine = ADP + protein N-phospho-L-histidine.</text>
        <dbReference type="EC" id="2.7.13.3"/>
    </reaction>
</comment>
<evidence type="ECO:0000256" key="12">
    <source>
        <dbReference type="SAM" id="Coils"/>
    </source>
</evidence>
<sequence>MTDKLRLQAEELIKKDDSATKSSITLEEMQQLLHELRVHQIELELQNEELRRAQEELDAARARYFDLYDLAPVGYCTISEQGLILESNLTAATLLGMLRSEMVGQPWTKFIYKEDQDIYYRQRKDLFKKDVSADTAEFELRLVKKIGGEFWVHLTATTVQNAEKEPVCLLMMHDITERKQEEQFRKDVERIVHHDIKGPLINLFSLAQLVMEGSDEASLMKEFPQIILGIRQVIHLIEAAEPLRKMEKGEYTPAKTPIEIYQILEAVKNSLARLSSQKNVTIVLQTAADCSSADVWLCGEAFLFENIFMNLVKNAVEASSIGGCVTIAIRTELGKVNIAIHNSGTVPELIRDRFFEKYATMGKQAGTGLGTYSAQLITKAHGGQIRFTTSEAEGTTVIVELPLCDIQ</sequence>
<accession>A0A1X7EXK0</accession>
<evidence type="ECO:0000259" key="14">
    <source>
        <dbReference type="PROSITE" id="PS50112"/>
    </source>
</evidence>
<evidence type="ECO:0000256" key="9">
    <source>
        <dbReference type="ARBA" id="ARBA00022989"/>
    </source>
</evidence>
<evidence type="ECO:0000256" key="1">
    <source>
        <dbReference type="ARBA" id="ARBA00000085"/>
    </source>
</evidence>
<dbReference type="GO" id="GO:0000155">
    <property type="term" value="F:phosphorelay sensor kinase activity"/>
    <property type="evidence" value="ECO:0007669"/>
    <property type="project" value="InterPro"/>
</dbReference>
<keyword evidence="6" id="KW-0547">Nucleotide-binding</keyword>
<comment type="subcellular location">
    <subcellularLocation>
        <location evidence="2">Membrane</location>
        <topology evidence="2">Multi-pass membrane protein</topology>
    </subcellularLocation>
</comment>
<keyword evidence="12" id="KW-0175">Coiled coil</keyword>
<feature type="domain" description="PAC" evidence="15">
    <location>
        <begin position="136"/>
        <end position="187"/>
    </location>
</feature>
<evidence type="ECO:0000256" key="5">
    <source>
        <dbReference type="ARBA" id="ARBA00022692"/>
    </source>
</evidence>
<feature type="domain" description="PAS" evidence="14">
    <location>
        <begin position="60"/>
        <end position="130"/>
    </location>
</feature>
<dbReference type="GO" id="GO:0016020">
    <property type="term" value="C:membrane"/>
    <property type="evidence" value="ECO:0007669"/>
    <property type="project" value="UniProtKB-SubCell"/>
</dbReference>
<dbReference type="InterPro" id="IPR003594">
    <property type="entry name" value="HATPase_dom"/>
</dbReference>
<dbReference type="InterPro" id="IPR036097">
    <property type="entry name" value="HisK_dim/P_sf"/>
</dbReference>
<keyword evidence="8" id="KW-0067">ATP-binding</keyword>
<protein>
    <recommendedName>
        <fullName evidence="3">histidine kinase</fullName>
        <ecNumber evidence="3">2.7.13.3</ecNumber>
    </recommendedName>
</protein>
<gene>
    <name evidence="16" type="ORF">SAMN06295933_3450</name>
</gene>
<evidence type="ECO:0000256" key="4">
    <source>
        <dbReference type="ARBA" id="ARBA00022679"/>
    </source>
</evidence>
<dbReference type="PROSITE" id="PS50112">
    <property type="entry name" value="PAS"/>
    <property type="match status" value="1"/>
</dbReference>
<evidence type="ECO:0000259" key="13">
    <source>
        <dbReference type="PROSITE" id="PS50109"/>
    </source>
</evidence>
<dbReference type="SMART" id="SM00387">
    <property type="entry name" value="HATPase_c"/>
    <property type="match status" value="1"/>
</dbReference>
<keyword evidence="5" id="KW-0812">Transmembrane</keyword>
<dbReference type="GO" id="GO:0030295">
    <property type="term" value="F:protein kinase activator activity"/>
    <property type="evidence" value="ECO:0007669"/>
    <property type="project" value="TreeGrafter"/>
</dbReference>
<organism evidence="16 17">
    <name type="scientific">Desulfovibrio gilichinskyi</name>
    <dbReference type="NCBI Taxonomy" id="1519643"/>
    <lineage>
        <taxon>Bacteria</taxon>
        <taxon>Pseudomonadati</taxon>
        <taxon>Thermodesulfobacteriota</taxon>
        <taxon>Desulfovibrionia</taxon>
        <taxon>Desulfovibrionales</taxon>
        <taxon>Desulfovibrionaceae</taxon>
        <taxon>Desulfovibrio</taxon>
    </lineage>
</organism>
<proteinExistence type="predicted"/>
<evidence type="ECO:0000256" key="8">
    <source>
        <dbReference type="ARBA" id="ARBA00022840"/>
    </source>
</evidence>
<dbReference type="InterPro" id="IPR005467">
    <property type="entry name" value="His_kinase_dom"/>
</dbReference>
<dbReference type="InterPro" id="IPR000700">
    <property type="entry name" value="PAS-assoc_C"/>
</dbReference>
<dbReference type="STRING" id="1519643.SAMN06295933_3450"/>
<dbReference type="CDD" id="cd00075">
    <property type="entry name" value="HATPase"/>
    <property type="match status" value="1"/>
</dbReference>
<dbReference type="SUPFAM" id="SSF55874">
    <property type="entry name" value="ATPase domain of HSP90 chaperone/DNA topoisomerase II/histidine kinase"/>
    <property type="match status" value="1"/>
</dbReference>
<dbReference type="InterPro" id="IPR000014">
    <property type="entry name" value="PAS"/>
</dbReference>
<dbReference type="AlphaFoldDB" id="A0A1X7EXK0"/>
<dbReference type="PROSITE" id="PS50113">
    <property type="entry name" value="PAC"/>
    <property type="match status" value="1"/>
</dbReference>
<dbReference type="Pfam" id="PF13426">
    <property type="entry name" value="PAS_9"/>
    <property type="match status" value="1"/>
</dbReference>
<evidence type="ECO:0000256" key="6">
    <source>
        <dbReference type="ARBA" id="ARBA00022741"/>
    </source>
</evidence>
<evidence type="ECO:0000256" key="11">
    <source>
        <dbReference type="ARBA" id="ARBA00023136"/>
    </source>
</evidence>
<dbReference type="OrthoDB" id="9787818at2"/>
<dbReference type="Proteomes" id="UP000192906">
    <property type="component" value="Unassembled WGS sequence"/>
</dbReference>
<dbReference type="GO" id="GO:0007234">
    <property type="term" value="P:osmosensory signaling via phosphorelay pathway"/>
    <property type="evidence" value="ECO:0007669"/>
    <property type="project" value="TreeGrafter"/>
</dbReference>
<keyword evidence="7" id="KW-0418">Kinase</keyword>
<keyword evidence="11" id="KW-0472">Membrane</keyword>
<dbReference type="PROSITE" id="PS50109">
    <property type="entry name" value="HIS_KIN"/>
    <property type="match status" value="1"/>
</dbReference>
<keyword evidence="17" id="KW-1185">Reference proteome</keyword>
<evidence type="ECO:0000256" key="3">
    <source>
        <dbReference type="ARBA" id="ARBA00012438"/>
    </source>
</evidence>
<dbReference type="Gene3D" id="3.30.450.20">
    <property type="entry name" value="PAS domain"/>
    <property type="match status" value="1"/>
</dbReference>
<dbReference type="GO" id="GO:0000156">
    <property type="term" value="F:phosphorelay response regulator activity"/>
    <property type="evidence" value="ECO:0007669"/>
    <property type="project" value="TreeGrafter"/>
</dbReference>
<dbReference type="PANTHER" id="PTHR42878">
    <property type="entry name" value="TWO-COMPONENT HISTIDINE KINASE"/>
    <property type="match status" value="1"/>
</dbReference>
<evidence type="ECO:0000256" key="2">
    <source>
        <dbReference type="ARBA" id="ARBA00004141"/>
    </source>
</evidence>
<dbReference type="GO" id="GO:0005524">
    <property type="term" value="F:ATP binding"/>
    <property type="evidence" value="ECO:0007669"/>
    <property type="project" value="UniProtKB-KW"/>
</dbReference>
<evidence type="ECO:0000313" key="16">
    <source>
        <dbReference type="EMBL" id="SMF41921.1"/>
    </source>
</evidence>